<feature type="transmembrane region" description="Helical" evidence="1">
    <location>
        <begin position="461"/>
        <end position="482"/>
    </location>
</feature>
<feature type="transmembrane region" description="Helical" evidence="1">
    <location>
        <begin position="29"/>
        <end position="49"/>
    </location>
</feature>
<evidence type="ECO:0000256" key="1">
    <source>
        <dbReference type="SAM" id="Phobius"/>
    </source>
</evidence>
<dbReference type="EMBL" id="JAACJM010000001">
    <property type="protein sequence ID" value="KAF5374898.1"/>
    <property type="molecule type" value="Genomic_DNA"/>
</dbReference>
<sequence>MFNKNYRLWLERYSTQSASHPTQVALRTYFLALTLSLGPSLLPFLTALVSNKRSKRTGKTALVKVLYREFGLNGFAFATGIAVWGGSSLRDLWARFESDIEKPENVDTNTGIRAWISYLNSKLLPRQKTFFAYVIPSLICIWLLQAGRRPSNRLNRSEPEPVTLPIPYTLAPTPSSDKGRVSPTLDLTLLLVVRALDVVIQQFVMHRSEAVSYSRLREQQLQSSETMEKQVQMEKARRRMTLTTRIDALLFWACSARIMWCFFYEPQRLPASYVKWISTLASVDSRLLRTLQLIREGKWSYIYGSPSHSSLLREMAAGLKLPAEWGDPRLIPAFGGNQASEIWKALELQNRSRVGGIPCDIVHGGVGSSMGLGASCTANTTIRGLKAFAEALALYFPIHILPILLTRPRVLLRLHRVLRILLASLRSSAFLSAFISLFWASVCITRTTGLARLLPFVSHDFWDGPYGCILAGCLMCGSSIWIENGYRRGEMALYVLPRAIRACIPFKWIKNPKAGAVAVERFFLCIVIELTIDCCTSSSRGPEGYIPMDADLYD</sequence>
<evidence type="ECO:0008006" key="4">
    <source>
        <dbReference type="Google" id="ProtNLM"/>
    </source>
</evidence>
<gene>
    <name evidence="2" type="ORF">D9758_000277</name>
</gene>
<keyword evidence="1" id="KW-0812">Transmembrane</keyword>
<evidence type="ECO:0000313" key="2">
    <source>
        <dbReference type="EMBL" id="KAF5374898.1"/>
    </source>
</evidence>
<feature type="transmembrane region" description="Helical" evidence="1">
    <location>
        <begin position="417"/>
        <end position="441"/>
    </location>
</feature>
<keyword evidence="3" id="KW-1185">Reference proteome</keyword>
<dbReference type="InterPro" id="IPR026749">
    <property type="entry name" value="Tmem135"/>
</dbReference>
<proteinExistence type="predicted"/>
<keyword evidence="1" id="KW-0472">Membrane</keyword>
<dbReference type="PANTHER" id="PTHR12459">
    <property type="entry name" value="TRANSMEMBRANE PROTEIN 135-RELATED"/>
    <property type="match status" value="1"/>
</dbReference>
<comment type="caution">
    <text evidence="2">The sequence shown here is derived from an EMBL/GenBank/DDBJ whole genome shotgun (WGS) entry which is preliminary data.</text>
</comment>
<feature type="transmembrane region" description="Helical" evidence="1">
    <location>
        <begin position="130"/>
        <end position="147"/>
    </location>
</feature>
<dbReference type="Proteomes" id="UP000559256">
    <property type="component" value="Unassembled WGS sequence"/>
</dbReference>
<keyword evidence="1" id="KW-1133">Transmembrane helix</keyword>
<accession>A0A8H5H1A4</accession>
<organism evidence="2 3">
    <name type="scientific">Tetrapyrgos nigripes</name>
    <dbReference type="NCBI Taxonomy" id="182062"/>
    <lineage>
        <taxon>Eukaryota</taxon>
        <taxon>Fungi</taxon>
        <taxon>Dikarya</taxon>
        <taxon>Basidiomycota</taxon>
        <taxon>Agaricomycotina</taxon>
        <taxon>Agaricomycetes</taxon>
        <taxon>Agaricomycetidae</taxon>
        <taxon>Agaricales</taxon>
        <taxon>Marasmiineae</taxon>
        <taxon>Marasmiaceae</taxon>
        <taxon>Tetrapyrgos</taxon>
    </lineage>
</organism>
<dbReference type="OrthoDB" id="4021778at2759"/>
<feature type="transmembrane region" description="Helical" evidence="1">
    <location>
        <begin position="70"/>
        <end position="87"/>
    </location>
</feature>
<dbReference type="PANTHER" id="PTHR12459:SF15">
    <property type="entry name" value="TRANSMEMBRANE PROTEIN 135"/>
    <property type="match status" value="1"/>
</dbReference>
<protein>
    <recommendedName>
        <fullName evidence="4">Integral membrane protein</fullName>
    </recommendedName>
</protein>
<dbReference type="AlphaFoldDB" id="A0A8H5H1A4"/>
<evidence type="ECO:0000313" key="3">
    <source>
        <dbReference type="Proteomes" id="UP000559256"/>
    </source>
</evidence>
<name>A0A8H5H1A4_9AGAR</name>
<reference evidence="2 3" key="1">
    <citation type="journal article" date="2020" name="ISME J.">
        <title>Uncovering the hidden diversity of litter-decomposition mechanisms in mushroom-forming fungi.</title>
        <authorList>
            <person name="Floudas D."/>
            <person name="Bentzer J."/>
            <person name="Ahren D."/>
            <person name="Johansson T."/>
            <person name="Persson P."/>
            <person name="Tunlid A."/>
        </authorList>
    </citation>
    <scope>NUCLEOTIDE SEQUENCE [LARGE SCALE GENOMIC DNA]</scope>
    <source>
        <strain evidence="2 3">CBS 291.85</strain>
    </source>
</reference>